<dbReference type="OrthoDB" id="6291984at2"/>
<keyword evidence="2" id="KW-1185">Reference proteome</keyword>
<dbReference type="AlphaFoldDB" id="A0A1S1NA46"/>
<sequence length="96" mass="11201">MFYELLNSFMLGVFLFYILKLRREVKALSKITRSQLQALMNSSGIEFPNEQLFDTQFKHRVTNGQIANPKMYVIDKTGCTEEQAEMFIARLLSDNK</sequence>
<dbReference type="STRING" id="327939.BIW53_07570"/>
<proteinExistence type="predicted"/>
<organism evidence="1 2">
    <name type="scientific">Pseudoalteromonas byunsanensis</name>
    <dbReference type="NCBI Taxonomy" id="327939"/>
    <lineage>
        <taxon>Bacteria</taxon>
        <taxon>Pseudomonadati</taxon>
        <taxon>Pseudomonadota</taxon>
        <taxon>Gammaproteobacteria</taxon>
        <taxon>Alteromonadales</taxon>
        <taxon>Pseudoalteromonadaceae</taxon>
        <taxon>Pseudoalteromonas</taxon>
    </lineage>
</organism>
<dbReference type="EMBL" id="MNAN01000027">
    <property type="protein sequence ID" value="OHU96390.1"/>
    <property type="molecule type" value="Genomic_DNA"/>
</dbReference>
<reference evidence="1 2" key="1">
    <citation type="submission" date="2016-10" db="EMBL/GenBank/DDBJ databases">
        <title>Pseudoalteromonas amylolytica sp. nov., isolated from the surface seawater.</title>
        <authorList>
            <person name="Wu Y.-H."/>
            <person name="Cheng H."/>
            <person name="Jin X.-B."/>
            <person name="Wang C.-S."/>
            <person name="Xu X.-W."/>
        </authorList>
    </citation>
    <scope>NUCLEOTIDE SEQUENCE [LARGE SCALE GENOMIC DNA]</scope>
    <source>
        <strain evidence="1 2">JCM 12483</strain>
    </source>
</reference>
<dbReference type="Proteomes" id="UP000180253">
    <property type="component" value="Unassembled WGS sequence"/>
</dbReference>
<comment type="caution">
    <text evidence="1">The sequence shown here is derived from an EMBL/GenBank/DDBJ whole genome shotgun (WGS) entry which is preliminary data.</text>
</comment>
<evidence type="ECO:0000313" key="2">
    <source>
        <dbReference type="Proteomes" id="UP000180253"/>
    </source>
</evidence>
<gene>
    <name evidence="1" type="ORF">BIW53_07570</name>
</gene>
<accession>A0A1S1NA46</accession>
<protein>
    <submittedName>
        <fullName evidence="1">Uncharacterized protein</fullName>
    </submittedName>
</protein>
<name>A0A1S1NA46_9GAMM</name>
<dbReference type="RefSeq" id="WP_070991246.1">
    <property type="nucleotide sequence ID" value="NZ_CBCSHD010000003.1"/>
</dbReference>
<evidence type="ECO:0000313" key="1">
    <source>
        <dbReference type="EMBL" id="OHU96390.1"/>
    </source>
</evidence>